<dbReference type="CDD" id="cd09604">
    <property type="entry name" value="M1_APN_like"/>
    <property type="match status" value="1"/>
</dbReference>
<dbReference type="Proteomes" id="UP000282892">
    <property type="component" value="Chromosome"/>
</dbReference>
<dbReference type="AlphaFoldDB" id="A0A3Q9QVI7"/>
<keyword evidence="8" id="KW-0031">Aminopeptidase</keyword>
<evidence type="ECO:0000256" key="4">
    <source>
        <dbReference type="ARBA" id="ARBA00022989"/>
    </source>
</evidence>
<keyword evidence="3 6" id="KW-0812">Transmembrane</keyword>
<dbReference type="KEGG" id="nmk:CHR53_08300"/>
<dbReference type="Gene3D" id="1.10.390.10">
    <property type="entry name" value="Neutral Protease Domain 2"/>
    <property type="match status" value="1"/>
</dbReference>
<dbReference type="Pfam" id="PF00528">
    <property type="entry name" value="BPD_transp_1"/>
    <property type="match status" value="1"/>
</dbReference>
<evidence type="ECO:0000256" key="5">
    <source>
        <dbReference type="ARBA" id="ARBA00023136"/>
    </source>
</evidence>
<evidence type="ECO:0000256" key="6">
    <source>
        <dbReference type="RuleBase" id="RU363032"/>
    </source>
</evidence>
<dbReference type="InterPro" id="IPR014782">
    <property type="entry name" value="Peptidase_M1_dom"/>
</dbReference>
<feature type="transmembrane region" description="Helical" evidence="6">
    <location>
        <begin position="270"/>
        <end position="293"/>
    </location>
</feature>
<dbReference type="Gene3D" id="1.10.3720.10">
    <property type="entry name" value="MetI-like"/>
    <property type="match status" value="1"/>
</dbReference>
<dbReference type="PROSITE" id="PS50928">
    <property type="entry name" value="ABC_TM1"/>
    <property type="match status" value="1"/>
</dbReference>
<dbReference type="PANTHER" id="PTHR43839:SF3">
    <property type="entry name" value="OLIGOPEPTIDE ABC TRANSPORTER, PERMEASE PROTEIN"/>
    <property type="match status" value="1"/>
</dbReference>
<dbReference type="InterPro" id="IPR027268">
    <property type="entry name" value="Peptidase_M4/M1_CTD_sf"/>
</dbReference>
<feature type="transmembrane region" description="Helical" evidence="6">
    <location>
        <begin position="118"/>
        <end position="136"/>
    </location>
</feature>
<evidence type="ECO:0000256" key="2">
    <source>
        <dbReference type="ARBA" id="ARBA00022448"/>
    </source>
</evidence>
<dbReference type="RefSeq" id="WP_127486128.1">
    <property type="nucleotide sequence ID" value="NZ_CP022572.1"/>
</dbReference>
<proteinExistence type="inferred from homology"/>
<dbReference type="GO" id="GO:0008237">
    <property type="term" value="F:metallopeptidase activity"/>
    <property type="evidence" value="ECO:0007669"/>
    <property type="project" value="InterPro"/>
</dbReference>
<protein>
    <submittedName>
        <fullName evidence="8">Aminopeptidase</fullName>
    </submittedName>
</protein>
<dbReference type="CDD" id="cd06261">
    <property type="entry name" value="TM_PBP2"/>
    <property type="match status" value="1"/>
</dbReference>
<evidence type="ECO:0000259" key="7">
    <source>
        <dbReference type="PROSITE" id="PS50928"/>
    </source>
</evidence>
<comment type="similarity">
    <text evidence="6">Belongs to the binding-protein-dependent transport system permease family.</text>
</comment>
<dbReference type="GO" id="GO:0055085">
    <property type="term" value="P:transmembrane transport"/>
    <property type="evidence" value="ECO:0007669"/>
    <property type="project" value="InterPro"/>
</dbReference>
<reference evidence="8 9" key="1">
    <citation type="submission" date="2017-07" db="EMBL/GenBank/DDBJ databases">
        <title>The complete genome sequence of Bacillus mesonae strain H20-5, an efficient strain improving plant abiotic stress resistance.</title>
        <authorList>
            <person name="Kim S.Y."/>
            <person name="Song H."/>
            <person name="Sang M.K."/>
            <person name="Weon H.-Y."/>
            <person name="Song J."/>
        </authorList>
    </citation>
    <scope>NUCLEOTIDE SEQUENCE [LARGE SCALE GENOMIC DNA]</scope>
    <source>
        <strain evidence="8 9">H20-5</strain>
    </source>
</reference>
<feature type="transmembrane region" description="Helical" evidence="6">
    <location>
        <begin position="81"/>
        <end position="106"/>
    </location>
</feature>
<keyword evidence="2 6" id="KW-0813">Transport</keyword>
<feature type="domain" description="ABC transmembrane type-1" evidence="7">
    <location>
        <begin position="81"/>
        <end position="290"/>
    </location>
</feature>
<feature type="transmembrane region" description="Helical" evidence="6">
    <location>
        <begin position="12"/>
        <end position="32"/>
    </location>
</feature>
<dbReference type="EMBL" id="CP022572">
    <property type="protein sequence ID" value="AZU61263.1"/>
    <property type="molecule type" value="Genomic_DNA"/>
</dbReference>
<dbReference type="GO" id="GO:0005886">
    <property type="term" value="C:plasma membrane"/>
    <property type="evidence" value="ECO:0007669"/>
    <property type="project" value="UniProtKB-SubCell"/>
</dbReference>
<gene>
    <name evidence="8" type="ORF">CHR53_08300</name>
</gene>
<dbReference type="SUPFAM" id="SSF161098">
    <property type="entry name" value="MetI-like"/>
    <property type="match status" value="1"/>
</dbReference>
<comment type="subcellular location">
    <subcellularLocation>
        <location evidence="6">Cell membrane</location>
        <topology evidence="6">Multi-pass membrane protein</topology>
    </subcellularLocation>
    <subcellularLocation>
        <location evidence="1">Membrane</location>
        <topology evidence="1">Multi-pass membrane protein</topology>
    </subcellularLocation>
</comment>
<evidence type="ECO:0000256" key="1">
    <source>
        <dbReference type="ARBA" id="ARBA00004141"/>
    </source>
</evidence>
<dbReference type="STRING" id="1193713.GCA_001636315_04103"/>
<dbReference type="Pfam" id="PF01433">
    <property type="entry name" value="Peptidase_M1"/>
    <property type="match status" value="1"/>
</dbReference>
<evidence type="ECO:0000313" key="8">
    <source>
        <dbReference type="EMBL" id="AZU61263.1"/>
    </source>
</evidence>
<evidence type="ECO:0000256" key="3">
    <source>
        <dbReference type="ARBA" id="ARBA00022692"/>
    </source>
</evidence>
<keyword evidence="8" id="KW-0378">Hydrolase</keyword>
<keyword evidence="9" id="KW-1185">Reference proteome</keyword>
<organism evidence="8 9">
    <name type="scientific">Neobacillus mesonae</name>
    <dbReference type="NCBI Taxonomy" id="1193713"/>
    <lineage>
        <taxon>Bacteria</taxon>
        <taxon>Bacillati</taxon>
        <taxon>Bacillota</taxon>
        <taxon>Bacilli</taxon>
        <taxon>Bacillales</taxon>
        <taxon>Bacillaceae</taxon>
        <taxon>Neobacillus</taxon>
    </lineage>
</organism>
<keyword evidence="8" id="KW-0645">Protease</keyword>
<dbReference type="PANTHER" id="PTHR43839">
    <property type="entry name" value="OPPC IN A BINDING PROTEIN-DEPENDENT TRANSPORT SYSTEM"/>
    <property type="match status" value="1"/>
</dbReference>
<feature type="transmembrane region" description="Helical" evidence="6">
    <location>
        <begin position="148"/>
        <end position="167"/>
    </location>
</feature>
<dbReference type="SUPFAM" id="SSF55486">
    <property type="entry name" value="Metalloproteases ('zincins'), catalytic domain"/>
    <property type="match status" value="1"/>
</dbReference>
<evidence type="ECO:0000313" key="9">
    <source>
        <dbReference type="Proteomes" id="UP000282892"/>
    </source>
</evidence>
<dbReference type="GO" id="GO:0004177">
    <property type="term" value="F:aminopeptidase activity"/>
    <property type="evidence" value="ECO:0007669"/>
    <property type="project" value="UniProtKB-KW"/>
</dbReference>
<sequence>MNRLFSINYSLYAGILLSAILIFLAIFGPILAPHTLTETLKLSYENGTIFAPPLGPFKSNEFLLGTDQSGYDLLSMILYGIRYTIIISFTVTLFKMTAGTLIGLYVGTWKKTPQWLEAFENAWSYVPLFLIMFFFLKPITFNVMLDPNVLVFYFIIIASIVSTPSIVSSVRKKSKEISTATFIEAARTLGANRHRLVWKHIFPQLKESLLVMFILEIVQVIALMGQLALMKIFIGGTIYRPDNQIYLSITKEISGLVGAARESIYSNSTYILYVPLILLLIITISFSLLANGLKNRFQSNYQRTPWIKTGFEPSLRPKRKVYKKKRSFYLTGESLAFVVLILTFVGFGTYVYITKDNDIGVKNYSRAAYYLNLKMGNEGKFTTNAKITVTNESDNKWEDLVFYFIPNAFTKGHSIKSVKGFSVVDIKEIKVNGEKADFSLNHDTLRILLNKKMESREQAKVEIIYQFTVPEEGSRFSKVKDHYYLAQWYPMLATFQNGKWNKEDYQDGFETFHIDFSNYVVHYEIPKEYSFISTADKDPGLNEHKGQVKVKKVRDFFIAVVKDFKMYTTAVNGVEVRLFTKEDHDKAPKDTLKLAKKALDFYQKNIGEYPLSQLDVILDNGQNMEYPGIITVDPYHDNSQFFKIALVHEIAHQYFYGVVSNDQYHEAWLDEGFTEFATNMYFYLAEHQGPYQAQAFSMYRMRKIEELGLGRQISNVPLSEHPNAGYIYGQPALKLFELINHKHDVRREDLNTSIVNYLAAYYNRFKYKEVNTPEFIRFTMDYYQVPEEYFNDWLSIRE</sequence>
<accession>A0A3Q9QVI7</accession>
<keyword evidence="4 6" id="KW-1133">Transmembrane helix</keyword>
<name>A0A3Q9QVI7_9BACI</name>
<dbReference type="InterPro" id="IPR035906">
    <property type="entry name" value="MetI-like_sf"/>
</dbReference>
<feature type="transmembrane region" description="Helical" evidence="6">
    <location>
        <begin position="209"/>
        <end position="234"/>
    </location>
</feature>
<dbReference type="InterPro" id="IPR000515">
    <property type="entry name" value="MetI-like"/>
</dbReference>
<feature type="transmembrane region" description="Helical" evidence="6">
    <location>
        <begin position="328"/>
        <end position="353"/>
    </location>
</feature>
<dbReference type="GO" id="GO:0008270">
    <property type="term" value="F:zinc ion binding"/>
    <property type="evidence" value="ECO:0007669"/>
    <property type="project" value="InterPro"/>
</dbReference>
<dbReference type="OrthoDB" id="9814383at2"/>
<keyword evidence="5 6" id="KW-0472">Membrane</keyword>